<dbReference type="AlphaFoldDB" id="A0AAF3FNT7"/>
<dbReference type="Gene3D" id="3.80.10.10">
    <property type="entry name" value="Ribonuclease Inhibitor"/>
    <property type="match status" value="2"/>
</dbReference>
<dbReference type="InterPro" id="IPR050836">
    <property type="entry name" value="SDS22/Internalin_LRR"/>
</dbReference>
<dbReference type="Pfam" id="PF12799">
    <property type="entry name" value="LRR_4"/>
    <property type="match status" value="3"/>
</dbReference>
<evidence type="ECO:0000256" key="2">
    <source>
        <dbReference type="ARBA" id="ARBA00022737"/>
    </source>
</evidence>
<evidence type="ECO:0000256" key="3">
    <source>
        <dbReference type="SAM" id="SignalP"/>
    </source>
</evidence>
<dbReference type="PANTHER" id="PTHR46652:SF3">
    <property type="entry name" value="LEUCINE-RICH REPEAT-CONTAINING PROTEIN 9"/>
    <property type="match status" value="1"/>
</dbReference>
<name>A0AAF3FNT7_9BILA</name>
<dbReference type="InterPro" id="IPR025875">
    <property type="entry name" value="Leu-rich_rpt_4"/>
</dbReference>
<keyword evidence="2" id="KW-0677">Repeat</keyword>
<dbReference type="WBParaSite" id="MBELARI_LOCUS8858">
    <property type="protein sequence ID" value="MBELARI_LOCUS8858"/>
    <property type="gene ID" value="MBELARI_LOCUS8858"/>
</dbReference>
<proteinExistence type="predicted"/>
<accession>A0AAF3FNT7</accession>
<keyword evidence="4" id="KW-1185">Reference proteome</keyword>
<dbReference type="PANTHER" id="PTHR46652">
    <property type="entry name" value="LEUCINE-RICH REPEAT AND IQ DOMAIN-CONTAINING PROTEIN 1-RELATED"/>
    <property type="match status" value="1"/>
</dbReference>
<evidence type="ECO:0000256" key="1">
    <source>
        <dbReference type="ARBA" id="ARBA00022614"/>
    </source>
</evidence>
<evidence type="ECO:0000313" key="4">
    <source>
        <dbReference type="Proteomes" id="UP000887575"/>
    </source>
</evidence>
<feature type="signal peptide" evidence="3">
    <location>
        <begin position="1"/>
        <end position="24"/>
    </location>
</feature>
<sequence length="469" mass="54726">MNLKSNLFFLIVLFISAIIPLNEAYPRSTRDRVFSKYTRHCLFTHFNCFRSVNANLKYLTQWENCFLGAIQHPICRSTAPADTWWAGESARRFGINRAAINCVNSCDYANIDPREQPSIWLNITRLMRPALICLRFLTTGIWLLMELCQMATNVTLLKEEPLGDQAKEQLETLEVEPTAKQLDMTRFRVKKIEGLEFLEQLEYLCLRWNLIKRIENLHMLTTLTELDLYDNQIEKIEGLETLVNLHTLDLSFNRIQKIEGLKTLVNLHTLYLVHNKLSKIEGLENLEALEYLELGDNRIKKIENLDNNVNIRRLFLGANQIRKVENIGQLQKLDVLSMPANIILKIEGLDELPHLKELYFSQNGIQCIEGLEKLQDLEILDLNHNRLKEARGFAHLQKLTDFWAKMNKLEDWSVVDEELVHLPNLRLVYLEENPFSKDKNYRARAIQSLSTITRLDSDFCRKESDVVKI</sequence>
<dbReference type="InterPro" id="IPR001611">
    <property type="entry name" value="Leu-rich_rpt"/>
</dbReference>
<evidence type="ECO:0008006" key="6">
    <source>
        <dbReference type="Google" id="ProtNLM"/>
    </source>
</evidence>
<reference evidence="5" key="1">
    <citation type="submission" date="2024-02" db="UniProtKB">
        <authorList>
            <consortium name="WormBaseParasite"/>
        </authorList>
    </citation>
    <scope>IDENTIFICATION</scope>
</reference>
<keyword evidence="3" id="KW-0732">Signal</keyword>
<evidence type="ECO:0000313" key="5">
    <source>
        <dbReference type="WBParaSite" id="MBELARI_LOCUS8858"/>
    </source>
</evidence>
<dbReference type="SMART" id="SM00365">
    <property type="entry name" value="LRR_SD22"/>
    <property type="match status" value="10"/>
</dbReference>
<dbReference type="SUPFAM" id="SSF52058">
    <property type="entry name" value="L domain-like"/>
    <property type="match status" value="1"/>
</dbReference>
<keyword evidence="1" id="KW-0433">Leucine-rich repeat</keyword>
<dbReference type="SMART" id="SM00369">
    <property type="entry name" value="LRR_TYP"/>
    <property type="match status" value="7"/>
</dbReference>
<dbReference type="PRINTS" id="PR00019">
    <property type="entry name" value="LEURICHRPT"/>
</dbReference>
<protein>
    <recommendedName>
        <fullName evidence="6">Protein phosphatase 1 regulatory subunit 7</fullName>
    </recommendedName>
</protein>
<dbReference type="InterPro" id="IPR032675">
    <property type="entry name" value="LRR_dom_sf"/>
</dbReference>
<dbReference type="PROSITE" id="PS51450">
    <property type="entry name" value="LRR"/>
    <property type="match status" value="7"/>
</dbReference>
<organism evidence="4 5">
    <name type="scientific">Mesorhabditis belari</name>
    <dbReference type="NCBI Taxonomy" id="2138241"/>
    <lineage>
        <taxon>Eukaryota</taxon>
        <taxon>Metazoa</taxon>
        <taxon>Ecdysozoa</taxon>
        <taxon>Nematoda</taxon>
        <taxon>Chromadorea</taxon>
        <taxon>Rhabditida</taxon>
        <taxon>Rhabditina</taxon>
        <taxon>Rhabditomorpha</taxon>
        <taxon>Rhabditoidea</taxon>
        <taxon>Rhabditidae</taxon>
        <taxon>Mesorhabditinae</taxon>
        <taxon>Mesorhabditis</taxon>
    </lineage>
</organism>
<dbReference type="InterPro" id="IPR003591">
    <property type="entry name" value="Leu-rich_rpt_typical-subtyp"/>
</dbReference>
<feature type="chain" id="PRO_5042228694" description="Protein phosphatase 1 regulatory subunit 7" evidence="3">
    <location>
        <begin position="25"/>
        <end position="469"/>
    </location>
</feature>
<dbReference type="Proteomes" id="UP000887575">
    <property type="component" value="Unassembled WGS sequence"/>
</dbReference>